<dbReference type="Proteomes" id="UP000053235">
    <property type="component" value="Unassembled WGS sequence"/>
</dbReference>
<protein>
    <submittedName>
        <fullName evidence="1">Uncharacterized protein</fullName>
    </submittedName>
</protein>
<accession>A0A0M7AT33</accession>
<gene>
    <name evidence="1" type="ORF">LAX5112_04960</name>
</gene>
<organism evidence="1 2">
    <name type="scientific">Roseibium alexandrii</name>
    <dbReference type="NCBI Taxonomy" id="388408"/>
    <lineage>
        <taxon>Bacteria</taxon>
        <taxon>Pseudomonadati</taxon>
        <taxon>Pseudomonadota</taxon>
        <taxon>Alphaproteobacteria</taxon>
        <taxon>Hyphomicrobiales</taxon>
        <taxon>Stappiaceae</taxon>
        <taxon>Roseibium</taxon>
    </lineage>
</organism>
<evidence type="ECO:0000313" key="1">
    <source>
        <dbReference type="EMBL" id="CTQ77576.1"/>
    </source>
</evidence>
<dbReference type="STRING" id="388408.LAX5112_04960"/>
<evidence type="ECO:0000313" key="2">
    <source>
        <dbReference type="Proteomes" id="UP000053235"/>
    </source>
</evidence>
<name>A0A0M7AT33_9HYPH</name>
<dbReference type="EMBL" id="CXWD01000037">
    <property type="protein sequence ID" value="CTQ77576.1"/>
    <property type="molecule type" value="Genomic_DNA"/>
</dbReference>
<proteinExistence type="predicted"/>
<dbReference type="AlphaFoldDB" id="A0A0M7AT33"/>
<dbReference type="RefSeq" id="WP_055674099.1">
    <property type="nucleotide sequence ID" value="NZ_CXWD01000037.1"/>
</dbReference>
<sequence length="151" mass="16730">MKPHSNRIETVVEKAFEPGHPFQTGITLLAIDVSYGATLDNPELKKPFVETLVNNAFKPVGRNQLARHTERLAWEIEKEINADHSGPGQLGDVIDDQVTSRTRRLTDAIKTSVNHETINDIEGTIAAVREAVQTVANWRPDAAVLSRVSRV</sequence>
<reference evidence="2" key="1">
    <citation type="submission" date="2015-07" db="EMBL/GenBank/DDBJ databases">
        <authorList>
            <person name="Rodrigo-Torres Lidia"/>
            <person name="Arahal R.David."/>
        </authorList>
    </citation>
    <scope>NUCLEOTIDE SEQUENCE [LARGE SCALE GENOMIC DNA]</scope>
    <source>
        <strain evidence="2">CECT 5112</strain>
    </source>
</reference>
<keyword evidence="2" id="KW-1185">Reference proteome</keyword>